<dbReference type="CDD" id="cd04842">
    <property type="entry name" value="Peptidases_S8_Kp43_protease"/>
    <property type="match status" value="1"/>
</dbReference>
<evidence type="ECO:0000256" key="6">
    <source>
        <dbReference type="SAM" id="SignalP"/>
    </source>
</evidence>
<organism evidence="9 10">
    <name type="scientific">Flavisolibacter ginsenosidimutans</name>
    <dbReference type="NCBI Taxonomy" id="661481"/>
    <lineage>
        <taxon>Bacteria</taxon>
        <taxon>Pseudomonadati</taxon>
        <taxon>Bacteroidota</taxon>
        <taxon>Chitinophagia</taxon>
        <taxon>Chitinophagales</taxon>
        <taxon>Chitinophagaceae</taxon>
        <taxon>Flavisolibacter</taxon>
    </lineage>
</organism>
<dbReference type="Gene3D" id="2.60.120.380">
    <property type="match status" value="1"/>
</dbReference>
<dbReference type="SUPFAM" id="SSF49265">
    <property type="entry name" value="Fibronectin type III"/>
    <property type="match status" value="1"/>
</dbReference>
<dbReference type="InterPro" id="IPR015500">
    <property type="entry name" value="Peptidase_S8_subtilisin-rel"/>
</dbReference>
<dbReference type="Proteomes" id="UP000321204">
    <property type="component" value="Chromosome"/>
</dbReference>
<dbReference type="InterPro" id="IPR036116">
    <property type="entry name" value="FN3_sf"/>
</dbReference>
<dbReference type="InterPro" id="IPR000209">
    <property type="entry name" value="Peptidase_S8/S53_dom"/>
</dbReference>
<feature type="signal peptide" evidence="6">
    <location>
        <begin position="1"/>
        <end position="20"/>
    </location>
</feature>
<dbReference type="InterPro" id="IPR036852">
    <property type="entry name" value="Peptidase_S8/S53_dom_sf"/>
</dbReference>
<name>A0A5B8ULK5_9BACT</name>
<dbReference type="Pfam" id="PF18962">
    <property type="entry name" value="Por_Secre_tail"/>
    <property type="match status" value="1"/>
</dbReference>
<dbReference type="OrthoDB" id="9792152at2"/>
<dbReference type="PANTHER" id="PTHR43399:SF4">
    <property type="entry name" value="CELL WALL-ASSOCIATED PROTEASE"/>
    <property type="match status" value="1"/>
</dbReference>
<keyword evidence="2 5" id="KW-0645">Protease</keyword>
<dbReference type="GO" id="GO:0006508">
    <property type="term" value="P:proteolysis"/>
    <property type="evidence" value="ECO:0007669"/>
    <property type="project" value="UniProtKB-KW"/>
</dbReference>
<evidence type="ECO:0000259" key="8">
    <source>
        <dbReference type="Pfam" id="PF18962"/>
    </source>
</evidence>
<dbReference type="InterPro" id="IPR013783">
    <property type="entry name" value="Ig-like_fold"/>
</dbReference>
<keyword evidence="6" id="KW-0732">Signal</keyword>
<dbReference type="Gene3D" id="3.40.50.200">
    <property type="entry name" value="Peptidase S8/S53 domain"/>
    <property type="match status" value="1"/>
</dbReference>
<dbReference type="PROSITE" id="PS51892">
    <property type="entry name" value="SUBTILASE"/>
    <property type="match status" value="1"/>
</dbReference>
<evidence type="ECO:0000313" key="9">
    <source>
        <dbReference type="EMBL" id="QEC56895.1"/>
    </source>
</evidence>
<evidence type="ECO:0000256" key="1">
    <source>
        <dbReference type="ARBA" id="ARBA00011073"/>
    </source>
</evidence>
<dbReference type="Gene3D" id="2.60.120.260">
    <property type="entry name" value="Galactose-binding domain-like"/>
    <property type="match status" value="1"/>
</dbReference>
<keyword evidence="10" id="KW-1185">Reference proteome</keyword>
<evidence type="ECO:0000256" key="4">
    <source>
        <dbReference type="ARBA" id="ARBA00022825"/>
    </source>
</evidence>
<dbReference type="InterPro" id="IPR008979">
    <property type="entry name" value="Galactose-bd-like_sf"/>
</dbReference>
<evidence type="ECO:0000313" key="10">
    <source>
        <dbReference type="Proteomes" id="UP000321204"/>
    </source>
</evidence>
<dbReference type="SUPFAM" id="SSF52743">
    <property type="entry name" value="Subtilisin-like"/>
    <property type="match status" value="1"/>
</dbReference>
<dbReference type="GO" id="GO:0004252">
    <property type="term" value="F:serine-type endopeptidase activity"/>
    <property type="evidence" value="ECO:0007669"/>
    <property type="project" value="UniProtKB-UniRule"/>
</dbReference>
<dbReference type="NCBIfam" id="TIGR04183">
    <property type="entry name" value="Por_Secre_tail"/>
    <property type="match status" value="1"/>
</dbReference>
<dbReference type="PANTHER" id="PTHR43399">
    <property type="entry name" value="SUBTILISIN-RELATED"/>
    <property type="match status" value="1"/>
</dbReference>
<feature type="active site" description="Charge relay system" evidence="5">
    <location>
        <position position="268"/>
    </location>
</feature>
<dbReference type="Gene3D" id="2.60.40.10">
    <property type="entry name" value="Immunoglobulins"/>
    <property type="match status" value="3"/>
</dbReference>
<keyword evidence="3 5" id="KW-0378">Hydrolase</keyword>
<keyword evidence="4 5" id="KW-0720">Serine protease</keyword>
<proteinExistence type="inferred from homology"/>
<gene>
    <name evidence="9" type="ORF">FSB75_13645</name>
</gene>
<accession>A0A5B8ULK5</accession>
<dbReference type="SUPFAM" id="SSF49785">
    <property type="entry name" value="Galactose-binding domain-like"/>
    <property type="match status" value="1"/>
</dbReference>
<feature type="domain" description="Secretion system C-terminal sorting" evidence="8">
    <location>
        <begin position="1697"/>
        <end position="1771"/>
    </location>
</feature>
<evidence type="ECO:0000256" key="3">
    <source>
        <dbReference type="ARBA" id="ARBA00022801"/>
    </source>
</evidence>
<evidence type="ECO:0000256" key="5">
    <source>
        <dbReference type="PROSITE-ProRule" id="PRU01240"/>
    </source>
</evidence>
<dbReference type="InterPro" id="IPR026444">
    <property type="entry name" value="Secre_tail"/>
</dbReference>
<feature type="active site" description="Charge relay system" evidence="5">
    <location>
        <position position="439"/>
    </location>
</feature>
<dbReference type="Pfam" id="PF00082">
    <property type="entry name" value="Peptidase_S8"/>
    <property type="match status" value="1"/>
</dbReference>
<dbReference type="PRINTS" id="PR00723">
    <property type="entry name" value="SUBTILISIN"/>
</dbReference>
<dbReference type="KEGG" id="fgg:FSB75_13645"/>
<evidence type="ECO:0000259" key="7">
    <source>
        <dbReference type="Pfam" id="PF00082"/>
    </source>
</evidence>
<feature type="domain" description="Peptidase S8/S53" evidence="7">
    <location>
        <begin position="234"/>
        <end position="493"/>
    </location>
</feature>
<dbReference type="RefSeq" id="WP_146788539.1">
    <property type="nucleotide sequence ID" value="NZ_BAABIO010000003.1"/>
</dbReference>
<dbReference type="InterPro" id="IPR051048">
    <property type="entry name" value="Peptidase_S8/S53_subtilisin"/>
</dbReference>
<comment type="similarity">
    <text evidence="1 5">Belongs to the peptidase S8 family.</text>
</comment>
<protein>
    <submittedName>
        <fullName evidence="9">S8 family serine peptidase</fullName>
    </submittedName>
</protein>
<dbReference type="EMBL" id="CP042433">
    <property type="protein sequence ID" value="QEC56895.1"/>
    <property type="molecule type" value="Genomic_DNA"/>
</dbReference>
<evidence type="ECO:0000256" key="2">
    <source>
        <dbReference type="ARBA" id="ARBA00022670"/>
    </source>
</evidence>
<reference evidence="9 10" key="1">
    <citation type="journal article" date="2015" name="Int. J. Syst. Evol. Microbiol.">
        <title>Flavisolibacter ginsenosidimutans sp. nov., with ginsenoside-converting activity isolated from soil used for cultivating ginseng.</title>
        <authorList>
            <person name="Zhao Y."/>
            <person name="Liu Q."/>
            <person name="Kang M.S."/>
            <person name="Jin F."/>
            <person name="Yu H."/>
            <person name="Im W.T."/>
        </authorList>
    </citation>
    <scope>NUCLEOTIDE SEQUENCE [LARGE SCALE GENOMIC DNA]</scope>
    <source>
        <strain evidence="9 10">Gsoil 636</strain>
    </source>
</reference>
<sequence length="1776" mass="191551">MKDNRLLLFVLLLFPTSLFAQDIFLRTGAVTPKANVRKEAVDSFNASAKRSAGQSFAVIQFDRIPSADEQKLLAAAGITLLDYLPQNAYTVSIKGDVSLRALQAAKAKAFFQLSAQQKMQEYFAKGLIPSWAVKVAGTVDVWISFPKTIDANFVIAELKSRNVDIVSEEHKAYNILAVRIAQNRLSEMALLPFVDYLQPAPPAAQPLNYNSRTLSRATVLNASAANGGKGLNGEGITVGVGDNAEAVQDHVDFSKRLISRNFKTESGHGVHTTGTVAGAGNVDERYRGYAPKATVISQYYNGILDNAATYVNDYGMVVTNNSYGNIIECGYHGTYDLYSRMMDQQAFDLPNLLNVFAAGNSGRDACAPYPQGFHTVLGGYQSAKNVVSVGQSTDSGGISSFSSQGPVKDGRLKPEIMAMGEGVASTVPTNGYGVMSGSSMAAPAVTGGLALLYQRYRQLNGGANPKNGLMKALLCNGAMDVGKAGPDFKYGFGSENLLRSVEGLEATHYFINNSVNAGTTTHTVTVPANTAQLKVLLYWNDLPASLISNKNLVNDLDLEVTTPSSAVVLPQILDTAIAHLNDAATTGADHVNNIEQVLINNPAAGTYTFTVKGTTVTNAQQEYFLVWDAVPTGLKMTAPAGGQALTPGENTKISWDAYGLTGTATLEFSSDGGSTWSTIDAGVDVNRIVYTWTVPSVATSNALIRITKNGSGETTTSNAFTIIGQPVMNLSSVQCEGYIAASWNTVAGATDYEAMILRGDEMKPVATTTATSYTFSGLSKDSTYWITVRARLNGVAGRRAYAISRQPNNGTCAGTISDNDLKVDAVLAPTSGRLFTSTQLSAAQPISIRIKNLDDAAINNFTVSYSINGNSVTENVATIAAGATLDYTFATKADLSAPASYTLIASVKNTADVVSANDSMTVIVKQIDNQPLNLFTPFVDNFETATPAAYLQDTTGLGGIERYDFNRTTPYGRARTFVNTGIAYSGSKAITLDADRNYSGGNVSYLLGTFNLNNYSTVSNDIRLDFQYLNHSQLLNAANRVWVRGSDTQPWLEVYKLDSAAQPAGTYKKSGSIELSNFLADNGQSFTPSFGVRWGQWGQYQTTDRQYAAGYTFDDVRLYEVFNDVQLAKIDSPLVNSCGLTAVTQLKITVRNASNTTLTNVPVYYRINGGAPVMETIASIGAKASLQYTFTSLPDFSQLGMNTLQVYVAYDPDTFKENDTATITVYNEPVVNSFPYLQNFESNNGFFYAGGKNSSWEYGTPASNKINRAASGAKAWKTRLSGSYNDNELSYLYSPCFDISGLSSPTLSFSVALDLEDCGSSLCDGAWVEYSSDGITWTKLGTAGTGTNWYNKSANQLWSVQNYTYWHVATQALPTGLSRLRLRFVMASDAGVGRDGIAVDDIHIYDNTQGIYDGATMTTAITQNIDGNNWVDFTSGGKLVASVQPNNAVLGTTDVQAYINIGAVRSSNNQYYHDRNITVKPASNSLPDSVTIRFYFLDSEMEALHNASGCGYCVKPQSAYELGVSKYTDADKSKENGTIADNNNGTWLFIPSAQVTKVPFDKGYYAEFKVAGFSEFWLNNGGLNNLTPLPVKLIDFTASKQAANVLLKWTVANENNVLRYEIEVAKGGGALSTNSFVKIGEAPASGNSALELYSFTDGETSKLGARYYRLKMVDANGSFRYSGIRAVVFGDAAVWQVYPNPSTGRFNLMYQLNDGETLVAKLYDAKGVLVKEYRSTGNGFLQKLSVDVSANNYASGLYLLRVEAGAEKQSFKLYKQ</sequence>
<feature type="active site" description="Charge relay system" evidence="5">
    <location>
        <position position="242"/>
    </location>
</feature>
<feature type="chain" id="PRO_5022763542" evidence="6">
    <location>
        <begin position="21"/>
        <end position="1776"/>
    </location>
</feature>
<dbReference type="InterPro" id="IPR034058">
    <property type="entry name" value="TagA/B/C/D_pept_dom"/>
</dbReference>